<dbReference type="KEGG" id="svu:B1H20_32760"/>
<dbReference type="Pfam" id="PF01041">
    <property type="entry name" value="DegT_DnrJ_EryC1"/>
    <property type="match status" value="1"/>
</dbReference>
<dbReference type="GO" id="GO:0008483">
    <property type="term" value="F:transaminase activity"/>
    <property type="evidence" value="ECO:0007669"/>
    <property type="project" value="UniProtKB-KW"/>
</dbReference>
<evidence type="ECO:0000256" key="5">
    <source>
        <dbReference type="ARBA" id="ARBA00038398"/>
    </source>
</evidence>
<evidence type="ECO:0000256" key="4">
    <source>
        <dbReference type="ARBA" id="ARBA00022898"/>
    </source>
</evidence>
<dbReference type="RefSeq" id="WP_083194038.1">
    <property type="nucleotide sequence ID" value="NZ_CP020570.1"/>
</dbReference>
<evidence type="ECO:0000256" key="7">
    <source>
        <dbReference type="SAM" id="MobiDB-lite"/>
    </source>
</evidence>
<name>A0A1V0UND5_STRVN</name>
<dbReference type="InterPro" id="IPR015421">
    <property type="entry name" value="PyrdxlP-dep_Trfase_major"/>
</dbReference>
<dbReference type="AlphaFoldDB" id="A0A1V0UND5"/>
<organism evidence="8 9">
    <name type="scientific">Streptomyces violaceoruber</name>
    <dbReference type="NCBI Taxonomy" id="1935"/>
    <lineage>
        <taxon>Bacteria</taxon>
        <taxon>Bacillati</taxon>
        <taxon>Actinomycetota</taxon>
        <taxon>Actinomycetes</taxon>
        <taxon>Kitasatosporales</taxon>
        <taxon>Streptomycetaceae</taxon>
        <taxon>Streptomyces</taxon>
        <taxon>Streptomyces violaceoruber group</taxon>
    </lineage>
</organism>
<comment type="similarity">
    <text evidence="5">Belongs to the DegT/DnrJ/EryC1 family. L-glutamine:2-deoxy-scyllo-inosose/scyllo-inosose aminotransferase subfamily.</text>
</comment>
<evidence type="ECO:0000256" key="2">
    <source>
        <dbReference type="ARBA" id="ARBA00022576"/>
    </source>
</evidence>
<dbReference type="GO" id="GO:0000271">
    <property type="term" value="P:polysaccharide biosynthetic process"/>
    <property type="evidence" value="ECO:0007669"/>
    <property type="project" value="TreeGrafter"/>
</dbReference>
<evidence type="ECO:0000256" key="1">
    <source>
        <dbReference type="ARBA" id="ARBA00001933"/>
    </source>
</evidence>
<dbReference type="OrthoDB" id="5342089at2"/>
<keyword evidence="2" id="KW-0032">Aminotransferase</keyword>
<evidence type="ECO:0000313" key="9">
    <source>
        <dbReference type="Proteomes" id="UP000192445"/>
    </source>
</evidence>
<comment type="cofactor">
    <cofactor evidence="1">
        <name>pyridoxal 5'-phosphate</name>
        <dbReference type="ChEBI" id="CHEBI:597326"/>
    </cofactor>
</comment>
<dbReference type="InterPro" id="IPR015424">
    <property type="entry name" value="PyrdxlP-dep_Trfase"/>
</dbReference>
<evidence type="ECO:0008006" key="10">
    <source>
        <dbReference type="Google" id="ProtNLM"/>
    </source>
</evidence>
<evidence type="ECO:0000256" key="6">
    <source>
        <dbReference type="RuleBase" id="RU004508"/>
    </source>
</evidence>
<gene>
    <name evidence="8" type="ORF">B1H20_32760</name>
</gene>
<sequence length="336" mass="34187">MPSSESGAPEVERPDEGAKGFAGAAGHVTVGAAVTELTRRMAQPAVEFTASGTAALEAALEVLGIGRGDEVVVPDVGCHSVAAAVVRRGAIPVFTGVGEALTLDPRGVSLACGPRTRAVVAVHQYGLPCDVPGIMKTVGPDIPVIEDVAQTWGSAVGGAPAGSLGTIAVISFGSTKPVALGAGGALFGPASLIRGAVSRGDGADRQLLRPPSAARFPAPLLARLPEALARADRLLASRRAAVEAFLRGPLAQELRLPPTPSGSSSGWTRTPLYPIAPATSVTAEQVERLEACHGPVQRMHATPPSALPMFRGSTTRVTGGGRRLTEPLLVKMGSPR</sequence>
<dbReference type="InterPro" id="IPR000653">
    <property type="entry name" value="DegT/StrS_aminotransferase"/>
</dbReference>
<protein>
    <recommendedName>
        <fullName evidence="10">DegT/DnrJ/EryC1/StrS aminotransferase</fullName>
    </recommendedName>
</protein>
<reference evidence="8 9" key="1">
    <citation type="submission" date="2017-03" db="EMBL/GenBank/DDBJ databases">
        <title>Complete Genome Sequence of a natural compounds producer, Streptomyces violaceus S21.</title>
        <authorList>
            <person name="Zhong C."/>
            <person name="Zhao Z."/>
            <person name="Fu J."/>
            <person name="Zong G."/>
            <person name="Qin R."/>
            <person name="Cao G."/>
        </authorList>
    </citation>
    <scope>NUCLEOTIDE SEQUENCE [LARGE SCALE GENOMIC DNA]</scope>
    <source>
        <strain evidence="8 9">S21</strain>
    </source>
</reference>
<dbReference type="GO" id="GO:0030170">
    <property type="term" value="F:pyridoxal phosphate binding"/>
    <property type="evidence" value="ECO:0007669"/>
    <property type="project" value="TreeGrafter"/>
</dbReference>
<proteinExistence type="inferred from homology"/>
<dbReference type="PANTHER" id="PTHR30244:SF34">
    <property type="entry name" value="DTDP-4-AMINO-4,6-DIDEOXYGALACTOSE TRANSAMINASE"/>
    <property type="match status" value="1"/>
</dbReference>
<evidence type="ECO:0000256" key="3">
    <source>
        <dbReference type="ARBA" id="ARBA00022679"/>
    </source>
</evidence>
<evidence type="ECO:0000313" key="8">
    <source>
        <dbReference type="EMBL" id="ARF66492.1"/>
    </source>
</evidence>
<dbReference type="Proteomes" id="UP000192445">
    <property type="component" value="Chromosome"/>
</dbReference>
<accession>A0A1V0UND5</accession>
<dbReference type="SUPFAM" id="SSF53383">
    <property type="entry name" value="PLP-dependent transferases"/>
    <property type="match status" value="1"/>
</dbReference>
<keyword evidence="4 6" id="KW-0663">Pyridoxal phosphate</keyword>
<dbReference type="STRING" id="1935.B1H20_32760"/>
<dbReference type="EMBL" id="CP020570">
    <property type="protein sequence ID" value="ARF66492.1"/>
    <property type="molecule type" value="Genomic_DNA"/>
</dbReference>
<dbReference type="PANTHER" id="PTHR30244">
    <property type="entry name" value="TRANSAMINASE"/>
    <property type="match status" value="1"/>
</dbReference>
<feature type="region of interest" description="Disordered" evidence="7">
    <location>
        <begin position="1"/>
        <end position="22"/>
    </location>
</feature>
<dbReference type="Gene3D" id="3.40.640.10">
    <property type="entry name" value="Type I PLP-dependent aspartate aminotransferase-like (Major domain)"/>
    <property type="match status" value="1"/>
</dbReference>
<keyword evidence="3" id="KW-0808">Transferase</keyword>